<keyword evidence="1" id="KW-0378">Hydrolase</keyword>
<protein>
    <submittedName>
        <fullName evidence="4">DUF3459 domain-containing protein</fullName>
    </submittedName>
</protein>
<gene>
    <name evidence="4" type="ORF">F6X51_08040</name>
</gene>
<dbReference type="Pfam" id="PF00128">
    <property type="entry name" value="Alpha-amylase"/>
    <property type="match status" value="1"/>
</dbReference>
<dbReference type="PANTHER" id="PTHR10357:SF210">
    <property type="entry name" value="MALTODEXTRIN GLUCOSIDASE"/>
    <property type="match status" value="1"/>
</dbReference>
<evidence type="ECO:0000256" key="1">
    <source>
        <dbReference type="ARBA" id="ARBA00022801"/>
    </source>
</evidence>
<dbReference type="Proteomes" id="UP000441523">
    <property type="component" value="Unassembled WGS sequence"/>
</dbReference>
<keyword evidence="5" id="KW-1185">Reference proteome</keyword>
<feature type="domain" description="Glycosyl hydrolase family 13 catalytic" evidence="3">
    <location>
        <begin position="26"/>
        <end position="374"/>
    </location>
</feature>
<keyword evidence="2" id="KW-0326">Glycosidase</keyword>
<evidence type="ECO:0000256" key="2">
    <source>
        <dbReference type="ARBA" id="ARBA00023295"/>
    </source>
</evidence>
<proteinExistence type="predicted"/>
<dbReference type="SMART" id="SM00642">
    <property type="entry name" value="Aamy"/>
    <property type="match status" value="1"/>
</dbReference>
<dbReference type="AlphaFoldDB" id="A0A6N6MUB9"/>
<accession>A0A6N6MUB9</accession>
<evidence type="ECO:0000313" key="5">
    <source>
        <dbReference type="Proteomes" id="UP000441523"/>
    </source>
</evidence>
<dbReference type="GO" id="GO:0016798">
    <property type="term" value="F:hydrolase activity, acting on glycosyl bonds"/>
    <property type="evidence" value="ECO:0007669"/>
    <property type="project" value="UniProtKB-KW"/>
</dbReference>
<comment type="caution">
    <text evidence="4">The sequence shown here is derived from an EMBL/GenBank/DDBJ whole genome shotgun (WGS) entry which is preliminary data.</text>
</comment>
<reference evidence="4 5" key="1">
    <citation type="submission" date="2019-09" db="EMBL/GenBank/DDBJ databases">
        <title>YIM 132548 draft genome.</title>
        <authorList>
            <person name="Jiang L."/>
        </authorList>
    </citation>
    <scope>NUCLEOTIDE SEQUENCE [LARGE SCALE GENOMIC DNA]</scope>
    <source>
        <strain evidence="4 5">YIM 132548</strain>
    </source>
</reference>
<dbReference type="InterPro" id="IPR006047">
    <property type="entry name" value="GH13_cat_dom"/>
</dbReference>
<dbReference type="Gene3D" id="3.20.20.80">
    <property type="entry name" value="Glycosidases"/>
    <property type="match status" value="1"/>
</dbReference>
<dbReference type="CDD" id="cd11354">
    <property type="entry name" value="AmyAc_bac_CMD_like"/>
    <property type="match status" value="1"/>
</dbReference>
<dbReference type="EMBL" id="VZZJ01000005">
    <property type="protein sequence ID" value="KAB1074318.1"/>
    <property type="molecule type" value="Genomic_DNA"/>
</dbReference>
<organism evidence="4 5">
    <name type="scientific">Methylobacterium planeticum</name>
    <dbReference type="NCBI Taxonomy" id="2615211"/>
    <lineage>
        <taxon>Bacteria</taxon>
        <taxon>Pseudomonadati</taxon>
        <taxon>Pseudomonadota</taxon>
        <taxon>Alphaproteobacteria</taxon>
        <taxon>Hyphomicrobiales</taxon>
        <taxon>Methylobacteriaceae</taxon>
        <taxon>Methylobacterium</taxon>
    </lineage>
</organism>
<dbReference type="InterPro" id="IPR017853">
    <property type="entry name" value="GH"/>
</dbReference>
<dbReference type="GO" id="GO:0005975">
    <property type="term" value="P:carbohydrate metabolic process"/>
    <property type="evidence" value="ECO:0007669"/>
    <property type="project" value="InterPro"/>
</dbReference>
<sequence>MACRLSRAAKRGRPVPAWIEHALWWQVYPLGFLGAEPEAAPEARIVHRLPQLQGWLDYAVELGASGIALGPVFAASSHGYDTVDHYRIDPRLGDLGDFDAFVAAAHKRGLRVLLDGVFNHVGRAFPAFQEVLREGAGAPLASWFRLSWPRGSGPGAVPDYANFEGHGALVALNHDEPSVADYVAGVMDHWLRRGADGWRLDAAYAVPDRFWAAVLPRVRAAHPEAYLVGEVIHGDYAGIVRVAGLDAVTQYELWKAIWSGLNDRNLYELAHALERHNGFLDSFVPMTFVGNHDVTRIASRLADPGHLPHALAVLFCCGGTPSIYAGDEQAFRGVKEERAGGDEAVRPAFPESPAGLAPYGWPVYRLHQSLIGLRRRNPWLHRARTTPLHLANESLTLACHHGGARLLLALNLGSAGSDQPAPGARGIELGEGELVAPGGDAARIRLPPRGWAILTA</sequence>
<name>A0A6N6MUB9_9HYPH</name>
<evidence type="ECO:0000313" key="4">
    <source>
        <dbReference type="EMBL" id="KAB1074318.1"/>
    </source>
</evidence>
<dbReference type="PANTHER" id="PTHR10357">
    <property type="entry name" value="ALPHA-AMYLASE FAMILY MEMBER"/>
    <property type="match status" value="1"/>
</dbReference>
<dbReference type="SUPFAM" id="SSF51445">
    <property type="entry name" value="(Trans)glycosidases"/>
    <property type="match status" value="1"/>
</dbReference>
<evidence type="ECO:0000259" key="3">
    <source>
        <dbReference type="SMART" id="SM00642"/>
    </source>
</evidence>